<protein>
    <submittedName>
        <fullName evidence="1">Uncharacterized protein</fullName>
    </submittedName>
</protein>
<gene>
    <name evidence="1" type="ORF">CICLE_v10013912mg</name>
</gene>
<dbReference type="EMBL" id="KI536861">
    <property type="protein sequence ID" value="ESR43505.1"/>
    <property type="molecule type" value="Genomic_DNA"/>
</dbReference>
<dbReference type="Gramene" id="ESR43505">
    <property type="protein sequence ID" value="ESR43505"/>
    <property type="gene ID" value="CICLE_v10013912mg"/>
</dbReference>
<name>V4SWS5_CITCL</name>
<evidence type="ECO:0000313" key="2">
    <source>
        <dbReference type="Proteomes" id="UP000030687"/>
    </source>
</evidence>
<dbReference type="Gene3D" id="3.80.10.10">
    <property type="entry name" value="Ribonuclease Inhibitor"/>
    <property type="match status" value="1"/>
</dbReference>
<keyword evidence="2" id="KW-1185">Reference proteome</keyword>
<proteinExistence type="predicted"/>
<dbReference type="KEGG" id="cic:CICLE_v10013912mg"/>
<organism evidence="1 2">
    <name type="scientific">Citrus clementina</name>
    <name type="common">Clementine</name>
    <name type="synonym">Citrus deliciosa x Citrus sinensis</name>
    <dbReference type="NCBI Taxonomy" id="85681"/>
    <lineage>
        <taxon>Eukaryota</taxon>
        <taxon>Viridiplantae</taxon>
        <taxon>Streptophyta</taxon>
        <taxon>Embryophyta</taxon>
        <taxon>Tracheophyta</taxon>
        <taxon>Spermatophyta</taxon>
        <taxon>Magnoliopsida</taxon>
        <taxon>eudicotyledons</taxon>
        <taxon>Gunneridae</taxon>
        <taxon>Pentapetalae</taxon>
        <taxon>rosids</taxon>
        <taxon>malvids</taxon>
        <taxon>Sapindales</taxon>
        <taxon>Rutaceae</taxon>
        <taxon>Aurantioideae</taxon>
        <taxon>Citrus</taxon>
    </lineage>
</organism>
<dbReference type="Proteomes" id="UP000030687">
    <property type="component" value="Unassembled WGS sequence"/>
</dbReference>
<reference evidence="1 2" key="1">
    <citation type="submission" date="2013-10" db="EMBL/GenBank/DDBJ databases">
        <authorList>
            <consortium name="International Citrus Genome Consortium"/>
            <person name="Jenkins J."/>
            <person name="Schmutz J."/>
            <person name="Prochnik S."/>
            <person name="Rokhsar D."/>
            <person name="Gmitter F."/>
            <person name="Ollitrault P."/>
            <person name="Machado M."/>
            <person name="Talon M."/>
            <person name="Wincker P."/>
            <person name="Jaillon O."/>
            <person name="Morgante M."/>
        </authorList>
    </citation>
    <scope>NUCLEOTIDE SEQUENCE</scope>
    <source>
        <strain evidence="2">cv. Clemenules</strain>
    </source>
</reference>
<dbReference type="InterPro" id="IPR032675">
    <property type="entry name" value="LRR_dom_sf"/>
</dbReference>
<sequence length="148" mass="16484">MTNNDLVILTQNCSELVELSLVGCTLLSSDSQLIISQGWPGLISLHLEECGDITAYGVTSLFNCIALEDLLLRHNGPGIPRNFILDAASKYADRYSLSTVKITKCKSKNRNLCHNLSEARRQSSVHKESLVLVWNSKNLIRTVVKERL</sequence>
<accession>V4SWS5</accession>
<evidence type="ECO:0000313" key="1">
    <source>
        <dbReference type="EMBL" id="ESR43505.1"/>
    </source>
</evidence>
<dbReference type="SUPFAM" id="SSF52047">
    <property type="entry name" value="RNI-like"/>
    <property type="match status" value="1"/>
</dbReference>
<dbReference type="AlphaFoldDB" id="V4SWS5"/>